<evidence type="ECO:0000313" key="3">
    <source>
        <dbReference type="EMBL" id="SNS51728.1"/>
    </source>
</evidence>
<evidence type="ECO:0000313" key="4">
    <source>
        <dbReference type="Proteomes" id="UP000198304"/>
    </source>
</evidence>
<dbReference type="EMBL" id="FZOJ01000012">
    <property type="protein sequence ID" value="SNS51728.1"/>
    <property type="molecule type" value="Genomic_DNA"/>
</dbReference>
<keyword evidence="1" id="KW-1133">Transmembrane helix</keyword>
<accession>A0A239F5E3</accession>
<feature type="signal peptide" evidence="2">
    <location>
        <begin position="1"/>
        <end position="24"/>
    </location>
</feature>
<evidence type="ECO:0000256" key="2">
    <source>
        <dbReference type="SAM" id="SignalP"/>
    </source>
</evidence>
<evidence type="ECO:0000256" key="1">
    <source>
        <dbReference type="SAM" id="Phobius"/>
    </source>
</evidence>
<feature type="chain" id="PRO_5012760224" evidence="2">
    <location>
        <begin position="25"/>
        <end position="423"/>
    </location>
</feature>
<reference evidence="3 4" key="1">
    <citation type="submission" date="2017-06" db="EMBL/GenBank/DDBJ databases">
        <authorList>
            <person name="Kim H.J."/>
            <person name="Triplett B.A."/>
        </authorList>
    </citation>
    <scope>NUCLEOTIDE SEQUENCE [LARGE SCALE GENOMIC DNA]</scope>
    <source>
        <strain evidence="3 4">SCA</strain>
    </source>
</reference>
<dbReference type="RefSeq" id="WP_089283321.1">
    <property type="nucleotide sequence ID" value="NZ_FZOJ01000012.1"/>
</dbReference>
<dbReference type="Proteomes" id="UP000198304">
    <property type="component" value="Unassembled WGS sequence"/>
</dbReference>
<keyword evidence="4" id="KW-1185">Reference proteome</keyword>
<sequence>MQKSQILLLAILTFLLSSTINVFAVTQSQWKYSKEVYFENKEDVKAIYLDDEIYRHAKEDLSDLRLINEKSEFIPYYIYNRFLSTNKVEYTEYIGKEVLSFMKDNDYYIDYEINSIKENMDVIGNKLNFNILKDSFYKEVQIFGSHDNKSWENIKSDIIYRVNDIEKLAISLDDTYKYLYYRIVSVNDTSGVAINNMSLEYDVNEAIYEEYKGFKKIDHKVEVNKESNETILNIHNRDRLRINSIRIISKDDFNRSYKLYITNGEGEKLKEVRKGEIYRLNLNQVKAENTSIQIGCTTGEFITSEHLQVVIKDRDDYPINIEGVEISYYIDKMVFKSNDTDKIHILFGNEEISKPHYDISTYIEEIEKVKQESTSLSDLVEKVIEEKDQEKNFEFKWILNISVLLISGLLIILIIRKGHFHIK</sequence>
<keyword evidence="2" id="KW-0732">Signal</keyword>
<dbReference type="OrthoDB" id="1806788at2"/>
<dbReference type="AlphaFoldDB" id="A0A239F5E3"/>
<gene>
    <name evidence="3" type="ORF">SAMN05446037_10121</name>
</gene>
<organism evidence="3 4">
    <name type="scientific">Anaerovirgula multivorans</name>
    <dbReference type="NCBI Taxonomy" id="312168"/>
    <lineage>
        <taxon>Bacteria</taxon>
        <taxon>Bacillati</taxon>
        <taxon>Bacillota</taxon>
        <taxon>Clostridia</taxon>
        <taxon>Peptostreptococcales</taxon>
        <taxon>Natronincolaceae</taxon>
        <taxon>Anaerovirgula</taxon>
    </lineage>
</organism>
<proteinExistence type="predicted"/>
<feature type="transmembrane region" description="Helical" evidence="1">
    <location>
        <begin position="397"/>
        <end position="415"/>
    </location>
</feature>
<keyword evidence="1" id="KW-0812">Transmembrane</keyword>
<protein>
    <submittedName>
        <fullName evidence="3">Uncharacterized protein</fullName>
    </submittedName>
</protein>
<name>A0A239F5E3_9FIRM</name>
<keyword evidence="1" id="KW-0472">Membrane</keyword>